<accession>A0A0L9U2W5</accession>
<proteinExistence type="predicted"/>
<dbReference type="Gramene" id="KOM37111">
    <property type="protein sequence ID" value="KOM37111"/>
    <property type="gene ID" value="LR48_Vigan03g049200"/>
</dbReference>
<name>A0A0L9U2W5_PHAAN</name>
<reference evidence="2" key="1">
    <citation type="journal article" date="2015" name="Proc. Natl. Acad. Sci. U.S.A.">
        <title>Genome sequencing of adzuki bean (Vigna angularis) provides insight into high starch and low fat accumulation and domestication.</title>
        <authorList>
            <person name="Yang K."/>
            <person name="Tian Z."/>
            <person name="Chen C."/>
            <person name="Luo L."/>
            <person name="Zhao B."/>
            <person name="Wang Z."/>
            <person name="Yu L."/>
            <person name="Li Y."/>
            <person name="Sun Y."/>
            <person name="Li W."/>
            <person name="Chen Y."/>
            <person name="Li Y."/>
            <person name="Zhang Y."/>
            <person name="Ai D."/>
            <person name="Zhao J."/>
            <person name="Shang C."/>
            <person name="Ma Y."/>
            <person name="Wu B."/>
            <person name="Wang M."/>
            <person name="Gao L."/>
            <person name="Sun D."/>
            <person name="Zhang P."/>
            <person name="Guo F."/>
            <person name="Wang W."/>
            <person name="Li Y."/>
            <person name="Wang J."/>
            <person name="Varshney R.K."/>
            <person name="Wang J."/>
            <person name="Ling H.Q."/>
            <person name="Wan P."/>
        </authorList>
    </citation>
    <scope>NUCLEOTIDE SEQUENCE</scope>
    <source>
        <strain evidence="2">cv. Jingnong 6</strain>
    </source>
</reference>
<sequence>MLGSIIGTLSATDPSIGYRCTTKLGVKCHQLLENHIFIVKNYVGRHLVLAELALGDVKFALGDGLVEEALALLIGSPPSSIVVSPFGVEEEDELLEVEM</sequence>
<dbReference type="Proteomes" id="UP000053144">
    <property type="component" value="Chromosome 3"/>
</dbReference>
<protein>
    <submittedName>
        <fullName evidence="1">Uncharacterized protein</fullName>
    </submittedName>
</protein>
<dbReference type="EMBL" id="CM003373">
    <property type="protein sequence ID" value="KOM37111.1"/>
    <property type="molecule type" value="Genomic_DNA"/>
</dbReference>
<dbReference type="AlphaFoldDB" id="A0A0L9U2W5"/>
<gene>
    <name evidence="1" type="ORF">LR48_Vigan03g049200</name>
</gene>
<organism evidence="1 2">
    <name type="scientific">Phaseolus angularis</name>
    <name type="common">Azuki bean</name>
    <name type="synonym">Vigna angularis</name>
    <dbReference type="NCBI Taxonomy" id="3914"/>
    <lineage>
        <taxon>Eukaryota</taxon>
        <taxon>Viridiplantae</taxon>
        <taxon>Streptophyta</taxon>
        <taxon>Embryophyta</taxon>
        <taxon>Tracheophyta</taxon>
        <taxon>Spermatophyta</taxon>
        <taxon>Magnoliopsida</taxon>
        <taxon>eudicotyledons</taxon>
        <taxon>Gunneridae</taxon>
        <taxon>Pentapetalae</taxon>
        <taxon>rosids</taxon>
        <taxon>fabids</taxon>
        <taxon>Fabales</taxon>
        <taxon>Fabaceae</taxon>
        <taxon>Papilionoideae</taxon>
        <taxon>50 kb inversion clade</taxon>
        <taxon>NPAAA clade</taxon>
        <taxon>indigoferoid/millettioid clade</taxon>
        <taxon>Phaseoleae</taxon>
        <taxon>Vigna</taxon>
    </lineage>
</organism>
<evidence type="ECO:0000313" key="2">
    <source>
        <dbReference type="Proteomes" id="UP000053144"/>
    </source>
</evidence>
<evidence type="ECO:0000313" key="1">
    <source>
        <dbReference type="EMBL" id="KOM37111.1"/>
    </source>
</evidence>